<evidence type="ECO:0000256" key="2">
    <source>
        <dbReference type="SAM" id="MobiDB-lite"/>
    </source>
</evidence>
<dbReference type="FunFam" id="1.10.1780.10:FF:000001">
    <property type="entry name" value="ATP-dependent Clp protease ATP-binding subunit"/>
    <property type="match status" value="1"/>
</dbReference>
<dbReference type="EMBL" id="BOOI01000014">
    <property type="protein sequence ID" value="GIH83464.1"/>
    <property type="molecule type" value="Genomic_DNA"/>
</dbReference>
<comment type="caution">
    <text evidence="4">The sequence shown here is derived from an EMBL/GenBank/DDBJ whole genome shotgun (WGS) entry which is preliminary data.</text>
</comment>
<evidence type="ECO:0000259" key="3">
    <source>
        <dbReference type="PROSITE" id="PS51903"/>
    </source>
</evidence>
<feature type="domain" description="Clp R" evidence="3">
    <location>
        <begin position="2"/>
        <end position="145"/>
    </location>
</feature>
<dbReference type="AlphaFoldDB" id="A0A8J3WB32"/>
<dbReference type="Proteomes" id="UP000655044">
    <property type="component" value="Unassembled WGS sequence"/>
</dbReference>
<keyword evidence="1" id="KW-0677">Repeat</keyword>
<reference evidence="4" key="1">
    <citation type="submission" date="2021-01" db="EMBL/GenBank/DDBJ databases">
        <title>Whole genome shotgun sequence of Planobispora rosea NBRC 15558.</title>
        <authorList>
            <person name="Komaki H."/>
            <person name="Tamura T."/>
        </authorList>
    </citation>
    <scope>NUCLEOTIDE SEQUENCE</scope>
    <source>
        <strain evidence="4">NBRC 15558</strain>
    </source>
</reference>
<dbReference type="InterPro" id="IPR044217">
    <property type="entry name" value="CLPT1/2"/>
</dbReference>
<dbReference type="PROSITE" id="PS51903">
    <property type="entry name" value="CLP_R"/>
    <property type="match status" value="1"/>
</dbReference>
<dbReference type="PANTHER" id="PTHR47016">
    <property type="entry name" value="ATP-DEPENDENT CLP PROTEASE ATP-BINDING SUBUNIT CLPT1, CHLOROPLASTIC"/>
    <property type="match status" value="1"/>
</dbReference>
<sequence>MFERFTNRARRVVVLAQEEARRLKHNYIGTEHLLLGLIGEEEGTAALALQAFEVSLEQVRRDVEEIIGQGSSPPGDHIPFTPRAKKVLELSLREALHLHHTYIGTEHILLGLVREEEGVAAQVLTRQGVGLEAVRAQVIDLLRSERRERASAGQEAFVSVRSSLATRLERIQESLDRIERRLDAMGAPPDPGAPGEDPPEKE</sequence>
<gene>
    <name evidence="4" type="ORF">Pro02_18720</name>
</gene>
<proteinExistence type="predicted"/>
<feature type="region of interest" description="Disordered" evidence="2">
    <location>
        <begin position="178"/>
        <end position="202"/>
    </location>
</feature>
<keyword evidence="5" id="KW-1185">Reference proteome</keyword>
<accession>A0A8J3WB32</accession>
<evidence type="ECO:0000313" key="5">
    <source>
        <dbReference type="Proteomes" id="UP000655044"/>
    </source>
</evidence>
<protein>
    <recommendedName>
        <fullName evidence="3">Clp R domain-containing protein</fullName>
    </recommendedName>
</protein>
<evidence type="ECO:0000256" key="1">
    <source>
        <dbReference type="PROSITE-ProRule" id="PRU01251"/>
    </source>
</evidence>
<organism evidence="4 5">
    <name type="scientific">Planobispora rosea</name>
    <dbReference type="NCBI Taxonomy" id="35762"/>
    <lineage>
        <taxon>Bacteria</taxon>
        <taxon>Bacillati</taxon>
        <taxon>Actinomycetota</taxon>
        <taxon>Actinomycetes</taxon>
        <taxon>Streptosporangiales</taxon>
        <taxon>Streptosporangiaceae</taxon>
        <taxon>Planobispora</taxon>
    </lineage>
</organism>
<dbReference type="Pfam" id="PF02861">
    <property type="entry name" value="Clp_N"/>
    <property type="match status" value="1"/>
</dbReference>
<dbReference type="SUPFAM" id="SSF81923">
    <property type="entry name" value="Double Clp-N motif"/>
    <property type="match status" value="1"/>
</dbReference>
<name>A0A8J3WB32_PLARO</name>
<dbReference type="RefSeq" id="WP_068924146.1">
    <property type="nucleotide sequence ID" value="NZ_BMQP01000005.1"/>
</dbReference>
<dbReference type="OrthoDB" id="3628183at2"/>
<dbReference type="InterPro" id="IPR004176">
    <property type="entry name" value="Clp_R_N"/>
</dbReference>
<dbReference type="PANTHER" id="PTHR47016:SF5">
    <property type="entry name" value="CLP DOMAIN SUPERFAMILY PROTEIN"/>
    <property type="match status" value="1"/>
</dbReference>
<dbReference type="InterPro" id="IPR036628">
    <property type="entry name" value="Clp_N_dom_sf"/>
</dbReference>
<evidence type="ECO:0000313" key="4">
    <source>
        <dbReference type="EMBL" id="GIH83464.1"/>
    </source>
</evidence>
<dbReference type="Gene3D" id="1.10.1780.10">
    <property type="entry name" value="Clp, N-terminal domain"/>
    <property type="match status" value="1"/>
</dbReference>